<evidence type="ECO:0000313" key="2">
    <source>
        <dbReference type="EMBL" id="KAK7081324.1"/>
    </source>
</evidence>
<accession>A0AAN9AB35</accession>
<evidence type="ECO:0000313" key="3">
    <source>
        <dbReference type="Proteomes" id="UP001381693"/>
    </source>
</evidence>
<feature type="transmembrane region" description="Helical" evidence="1">
    <location>
        <begin position="275"/>
        <end position="301"/>
    </location>
</feature>
<sequence length="312" mass="35014">TVLVNLCLAITTNIHFDTDLLIWAPMSSLKSPYVTFINEFNRPTWWTTHSITKRKQSLRELKLPKSVPFAVVCGACFQHSKSEPNLMIEITNHVAQSVPKRRRDSSLQYSVGLNKCIMTYMITEPIQKDGKITCTLSRGKQRITEEIFFDAIDVDIQQPAEELEISDSESPMALHCPASERAVTSDNPTINVWYEENKESEKESVGPAILSTSSVLYINQPPRTKTIVCAVYNIISPDNVYQTRYKIIGSQNKAETQHHKSADLLSYDTSEVPKIHFSGIILTIITVAAVVIALLGFMAIYKFIAAARRSSS</sequence>
<dbReference type="EMBL" id="JAXCGZ010005297">
    <property type="protein sequence ID" value="KAK7081324.1"/>
    <property type="molecule type" value="Genomic_DNA"/>
</dbReference>
<comment type="caution">
    <text evidence="2">The sequence shown here is derived from an EMBL/GenBank/DDBJ whole genome shotgun (WGS) entry which is preliminary data.</text>
</comment>
<organism evidence="2 3">
    <name type="scientific">Halocaridina rubra</name>
    <name type="common">Hawaiian red shrimp</name>
    <dbReference type="NCBI Taxonomy" id="373956"/>
    <lineage>
        <taxon>Eukaryota</taxon>
        <taxon>Metazoa</taxon>
        <taxon>Ecdysozoa</taxon>
        <taxon>Arthropoda</taxon>
        <taxon>Crustacea</taxon>
        <taxon>Multicrustacea</taxon>
        <taxon>Malacostraca</taxon>
        <taxon>Eumalacostraca</taxon>
        <taxon>Eucarida</taxon>
        <taxon>Decapoda</taxon>
        <taxon>Pleocyemata</taxon>
        <taxon>Caridea</taxon>
        <taxon>Atyoidea</taxon>
        <taxon>Atyidae</taxon>
        <taxon>Halocaridina</taxon>
    </lineage>
</organism>
<evidence type="ECO:0000256" key="1">
    <source>
        <dbReference type="SAM" id="Phobius"/>
    </source>
</evidence>
<dbReference type="Proteomes" id="UP001381693">
    <property type="component" value="Unassembled WGS sequence"/>
</dbReference>
<keyword evidence="1" id="KW-0812">Transmembrane</keyword>
<keyword evidence="1" id="KW-1133">Transmembrane helix</keyword>
<keyword evidence="1" id="KW-0472">Membrane</keyword>
<dbReference type="AlphaFoldDB" id="A0AAN9AB35"/>
<name>A0AAN9AB35_HALRR</name>
<proteinExistence type="predicted"/>
<feature type="non-terminal residue" evidence="2">
    <location>
        <position position="1"/>
    </location>
</feature>
<gene>
    <name evidence="2" type="ORF">SK128_021728</name>
</gene>
<reference evidence="2 3" key="1">
    <citation type="submission" date="2023-11" db="EMBL/GenBank/DDBJ databases">
        <title>Halocaridina rubra genome assembly.</title>
        <authorList>
            <person name="Smith C."/>
        </authorList>
    </citation>
    <scope>NUCLEOTIDE SEQUENCE [LARGE SCALE GENOMIC DNA]</scope>
    <source>
        <strain evidence="2">EP-1</strain>
        <tissue evidence="2">Whole</tissue>
    </source>
</reference>
<keyword evidence="3" id="KW-1185">Reference proteome</keyword>
<protein>
    <submittedName>
        <fullName evidence="2">Uncharacterized protein</fullName>
    </submittedName>
</protein>